<dbReference type="InterPro" id="IPR036661">
    <property type="entry name" value="Luciferase-like_sf"/>
</dbReference>
<dbReference type="RefSeq" id="WP_248592568.1">
    <property type="nucleotide sequence ID" value="NZ_BAABEB010000012.1"/>
</dbReference>
<gene>
    <name evidence="1" type="ORF">FOF52_04495</name>
</gene>
<evidence type="ECO:0000313" key="2">
    <source>
        <dbReference type="Proteomes" id="UP000832041"/>
    </source>
</evidence>
<proteinExistence type="predicted"/>
<dbReference type="Proteomes" id="UP000832041">
    <property type="component" value="Chromosome"/>
</dbReference>
<organism evidence="1 2">
    <name type="scientific">Thermobifida alba</name>
    <name type="common">Thermomonospora alba</name>
    <dbReference type="NCBI Taxonomy" id="53522"/>
    <lineage>
        <taxon>Bacteria</taxon>
        <taxon>Bacillati</taxon>
        <taxon>Actinomycetota</taxon>
        <taxon>Actinomycetes</taxon>
        <taxon>Streptosporangiales</taxon>
        <taxon>Nocardiopsidaceae</taxon>
        <taxon>Thermobifida</taxon>
    </lineage>
</organism>
<reference evidence="1 2" key="1">
    <citation type="submission" date="2020-04" db="EMBL/GenBank/DDBJ databases">
        <title>Thermobifida alba genome sequencing and assembly.</title>
        <authorList>
            <person name="Luzics S."/>
            <person name="Horvath B."/>
            <person name="Nagy I."/>
            <person name="Toth A."/>
            <person name="Nagy I."/>
            <person name="Kukolya J."/>
        </authorList>
    </citation>
    <scope>NUCLEOTIDE SEQUENCE [LARGE SCALE GENOMIC DNA]</scope>
    <source>
        <strain evidence="1 2">DSM 43795</strain>
    </source>
</reference>
<name>A0ABY4KY12_THEAE</name>
<keyword evidence="2" id="KW-1185">Reference proteome</keyword>
<protein>
    <submittedName>
        <fullName evidence="1">LLM class flavin-dependent oxidoreductase</fullName>
    </submittedName>
</protein>
<dbReference type="SUPFAM" id="SSF51679">
    <property type="entry name" value="Bacterial luciferase-like"/>
    <property type="match status" value="1"/>
</dbReference>
<dbReference type="EMBL" id="CP051627">
    <property type="protein sequence ID" value="UPT20314.1"/>
    <property type="molecule type" value="Genomic_DNA"/>
</dbReference>
<accession>A0ABY4KY12</accession>
<evidence type="ECO:0000313" key="1">
    <source>
        <dbReference type="EMBL" id="UPT20314.1"/>
    </source>
</evidence>
<dbReference type="Gene3D" id="3.20.20.30">
    <property type="entry name" value="Luciferase-like domain"/>
    <property type="match status" value="1"/>
</dbReference>
<sequence length="82" mass="7843">MSGLGLGVTLPVSASGRGPSGVVGTACLVEQAELDAVSVPDVLVGDGTPALEAVAVLAAAAAATERVPLDFGVLALSARSTV</sequence>